<name>A0A1I2K5D7_9FLAO</name>
<organism evidence="1 2">
    <name type="scientific">Salegentibacter agarivorans</name>
    <dbReference type="NCBI Taxonomy" id="345907"/>
    <lineage>
        <taxon>Bacteria</taxon>
        <taxon>Pseudomonadati</taxon>
        <taxon>Bacteroidota</taxon>
        <taxon>Flavobacteriia</taxon>
        <taxon>Flavobacteriales</taxon>
        <taxon>Flavobacteriaceae</taxon>
        <taxon>Salegentibacter</taxon>
    </lineage>
</organism>
<accession>A0A1I2K5D7</accession>
<dbReference type="Proteomes" id="UP000199116">
    <property type="component" value="Unassembled WGS sequence"/>
</dbReference>
<proteinExistence type="predicted"/>
<dbReference type="EMBL" id="FOOH01000002">
    <property type="protein sequence ID" value="SFF62114.1"/>
    <property type="molecule type" value="Genomic_DNA"/>
</dbReference>
<evidence type="ECO:0000313" key="1">
    <source>
        <dbReference type="EMBL" id="SFF62114.1"/>
    </source>
</evidence>
<sequence>MKNLTYIRVGINYYTMVVTPIISWNINEVPILYNILSGIEGFKALGYEEI</sequence>
<keyword evidence="2" id="KW-1185">Reference proteome</keyword>
<dbReference type="AlphaFoldDB" id="A0A1I2K5D7"/>
<evidence type="ECO:0000313" key="2">
    <source>
        <dbReference type="Proteomes" id="UP000199116"/>
    </source>
</evidence>
<gene>
    <name evidence="1" type="ORF">SAMN04488033_10220</name>
</gene>
<reference evidence="2" key="1">
    <citation type="submission" date="2016-10" db="EMBL/GenBank/DDBJ databases">
        <authorList>
            <person name="Varghese N."/>
            <person name="Submissions S."/>
        </authorList>
    </citation>
    <scope>NUCLEOTIDE SEQUENCE [LARGE SCALE GENOMIC DNA]</scope>
    <source>
        <strain evidence="2">DSM 23515</strain>
    </source>
</reference>
<protein>
    <submittedName>
        <fullName evidence="1">Uncharacterized protein</fullName>
    </submittedName>
</protein>